<evidence type="ECO:0000313" key="1">
    <source>
        <dbReference type="EMBL" id="CAD5108274.1"/>
    </source>
</evidence>
<dbReference type="Proteomes" id="UP000583387">
    <property type="component" value="Unassembled WGS sequence"/>
</dbReference>
<evidence type="ECO:0008006" key="3">
    <source>
        <dbReference type="Google" id="ProtNLM"/>
    </source>
</evidence>
<sequence length="186" mass="20227">MTLASLPSLRRFSVCLALLGACLSGPILRAEEARTLLAQQSEAVGEVVLGILSFVRWPDEPGELHLCVVGPTEFADDILQGMSQPSGRPVHAQRRALDDPRLATECHALYLGVLSDAENRQLFERLANHPVLSISEHDPSCSVGNMFCLNIGRPRVTFSINLDSVARSGVRVHPNVLKLARRKAAS</sequence>
<dbReference type="AlphaFoldDB" id="A0A7U7ENL3"/>
<dbReference type="InterPro" id="IPR025293">
    <property type="entry name" value="YfiR/HmsC-like"/>
</dbReference>
<proteinExistence type="predicted"/>
<protein>
    <recommendedName>
        <fullName evidence="3">YfiR family protein</fullName>
    </recommendedName>
</protein>
<dbReference type="Pfam" id="PF13689">
    <property type="entry name" value="DUF4154"/>
    <property type="match status" value="1"/>
</dbReference>
<organism evidence="1 2">
    <name type="scientific">Zestomonas carbonaria</name>
    <dbReference type="NCBI Taxonomy" id="2762745"/>
    <lineage>
        <taxon>Bacteria</taxon>
        <taxon>Pseudomonadati</taxon>
        <taxon>Pseudomonadota</taxon>
        <taxon>Gammaproteobacteria</taxon>
        <taxon>Pseudomonadales</taxon>
        <taxon>Pseudomonadaceae</taxon>
        <taxon>Zestomonas</taxon>
    </lineage>
</organism>
<reference evidence="1 2" key="1">
    <citation type="submission" date="2020-08" db="EMBL/GenBank/DDBJ databases">
        <authorList>
            <person name="Criscuolo A."/>
        </authorList>
    </citation>
    <scope>NUCLEOTIDE SEQUENCE [LARGE SCALE GENOMIC DNA]</scope>
    <source>
        <strain evidence="1">CIP111764</strain>
    </source>
</reference>
<gene>
    <name evidence="1" type="ORF">PSEWESI4_02559</name>
</gene>
<comment type="caution">
    <text evidence="1">The sequence shown here is derived from an EMBL/GenBank/DDBJ whole genome shotgun (WGS) entry which is preliminary data.</text>
</comment>
<evidence type="ECO:0000313" key="2">
    <source>
        <dbReference type="Proteomes" id="UP000583387"/>
    </source>
</evidence>
<dbReference type="EMBL" id="CAJFCI010000052">
    <property type="protein sequence ID" value="CAD5108274.1"/>
    <property type="molecule type" value="Genomic_DNA"/>
</dbReference>
<keyword evidence="2" id="KW-1185">Reference proteome</keyword>
<accession>A0A7U7ENL3</accession>
<name>A0A7U7ENL3_9GAMM</name>